<feature type="compositionally biased region" description="Low complexity" evidence="5">
    <location>
        <begin position="33"/>
        <end position="44"/>
    </location>
</feature>
<feature type="compositionally biased region" description="Pro residues" evidence="5">
    <location>
        <begin position="492"/>
        <end position="514"/>
    </location>
</feature>
<dbReference type="PANTHER" id="PTHR46462">
    <property type="entry name" value="UPSET, ISOFORM A"/>
    <property type="match status" value="1"/>
</dbReference>
<feature type="compositionally biased region" description="Basic and acidic residues" evidence="5">
    <location>
        <begin position="7"/>
        <end position="17"/>
    </location>
</feature>
<evidence type="ECO:0000313" key="8">
    <source>
        <dbReference type="Proteomes" id="UP000192578"/>
    </source>
</evidence>
<dbReference type="GO" id="GO:0070210">
    <property type="term" value="C:Rpd3L-Expanded complex"/>
    <property type="evidence" value="ECO:0007669"/>
    <property type="project" value="TreeGrafter"/>
</dbReference>
<dbReference type="GO" id="GO:0034967">
    <property type="term" value="C:Set3 complex"/>
    <property type="evidence" value="ECO:0007669"/>
    <property type="project" value="TreeGrafter"/>
</dbReference>
<dbReference type="SUPFAM" id="SSF57903">
    <property type="entry name" value="FYVE/PHD zinc finger"/>
    <property type="match status" value="1"/>
</dbReference>
<keyword evidence="4" id="KW-0156">Chromatin regulator</keyword>
<comment type="caution">
    <text evidence="7">The sequence shown here is derived from an EMBL/GenBank/DDBJ whole genome shotgun (WGS) entry which is preliminary data.</text>
</comment>
<evidence type="ECO:0000256" key="1">
    <source>
        <dbReference type="ARBA" id="ARBA00022723"/>
    </source>
</evidence>
<dbReference type="PANTHER" id="PTHR46462:SF3">
    <property type="entry name" value="UPSET, ISOFORM A"/>
    <property type="match status" value="1"/>
</dbReference>
<feature type="region of interest" description="Disordered" evidence="5">
    <location>
        <begin position="1005"/>
        <end position="1026"/>
    </location>
</feature>
<feature type="compositionally biased region" description="Polar residues" evidence="5">
    <location>
        <begin position="1267"/>
        <end position="1276"/>
    </location>
</feature>
<dbReference type="GO" id="GO:0006325">
    <property type="term" value="P:chromatin organization"/>
    <property type="evidence" value="ECO:0007669"/>
    <property type="project" value="UniProtKB-KW"/>
</dbReference>
<evidence type="ECO:0000256" key="2">
    <source>
        <dbReference type="ARBA" id="ARBA00022771"/>
    </source>
</evidence>
<feature type="compositionally biased region" description="Polar residues" evidence="5">
    <location>
        <begin position="362"/>
        <end position="373"/>
    </location>
</feature>
<dbReference type="Proteomes" id="UP000192578">
    <property type="component" value="Unassembled WGS sequence"/>
</dbReference>
<feature type="region of interest" description="Disordered" evidence="5">
    <location>
        <begin position="560"/>
        <end position="608"/>
    </location>
</feature>
<feature type="region of interest" description="Disordered" evidence="5">
    <location>
        <begin position="424"/>
        <end position="517"/>
    </location>
</feature>
<keyword evidence="1" id="KW-0479">Metal-binding</keyword>
<keyword evidence="3" id="KW-0862">Zinc</keyword>
<feature type="compositionally biased region" description="Basic residues" evidence="5">
    <location>
        <begin position="322"/>
        <end position="334"/>
    </location>
</feature>
<keyword evidence="2" id="KW-0863">Zinc-finger</keyword>
<feature type="compositionally biased region" description="Basic and acidic residues" evidence="5">
    <location>
        <begin position="461"/>
        <end position="474"/>
    </location>
</feature>
<feature type="domain" description="Zinc finger PHD-type" evidence="6">
    <location>
        <begin position="247"/>
        <end position="291"/>
    </location>
</feature>
<feature type="region of interest" description="Disordered" evidence="5">
    <location>
        <begin position="1057"/>
        <end position="1082"/>
    </location>
</feature>
<dbReference type="PROSITE" id="PS01359">
    <property type="entry name" value="ZF_PHD_1"/>
    <property type="match status" value="1"/>
</dbReference>
<dbReference type="InterPro" id="IPR011011">
    <property type="entry name" value="Znf_FYVE_PHD"/>
</dbReference>
<protein>
    <recommendedName>
        <fullName evidence="6">Zinc finger PHD-type domain-containing protein</fullName>
    </recommendedName>
</protein>
<evidence type="ECO:0000256" key="4">
    <source>
        <dbReference type="ARBA" id="ARBA00022853"/>
    </source>
</evidence>
<dbReference type="InterPro" id="IPR001965">
    <property type="entry name" value="Znf_PHD"/>
</dbReference>
<dbReference type="GO" id="GO:0006355">
    <property type="term" value="P:regulation of DNA-templated transcription"/>
    <property type="evidence" value="ECO:0007669"/>
    <property type="project" value="TreeGrafter"/>
</dbReference>
<feature type="compositionally biased region" description="Low complexity" evidence="5">
    <location>
        <begin position="51"/>
        <end position="62"/>
    </location>
</feature>
<dbReference type="GO" id="GO:0008270">
    <property type="term" value="F:zinc ion binding"/>
    <property type="evidence" value="ECO:0007669"/>
    <property type="project" value="UniProtKB-KW"/>
</dbReference>
<dbReference type="Gene3D" id="3.30.40.10">
    <property type="entry name" value="Zinc/RING finger domain, C3HC4 (zinc finger)"/>
    <property type="match status" value="1"/>
</dbReference>
<feature type="compositionally biased region" description="Low complexity" evidence="5">
    <location>
        <begin position="1119"/>
        <end position="1155"/>
    </location>
</feature>
<evidence type="ECO:0000256" key="3">
    <source>
        <dbReference type="ARBA" id="ARBA00022833"/>
    </source>
</evidence>
<dbReference type="SMART" id="SM00249">
    <property type="entry name" value="PHD"/>
    <property type="match status" value="1"/>
</dbReference>
<organism evidence="7 8">
    <name type="scientific">Hypsibius exemplaris</name>
    <name type="common">Freshwater tardigrade</name>
    <dbReference type="NCBI Taxonomy" id="2072580"/>
    <lineage>
        <taxon>Eukaryota</taxon>
        <taxon>Metazoa</taxon>
        <taxon>Ecdysozoa</taxon>
        <taxon>Tardigrada</taxon>
        <taxon>Eutardigrada</taxon>
        <taxon>Parachela</taxon>
        <taxon>Hypsibioidea</taxon>
        <taxon>Hypsibiidae</taxon>
        <taxon>Hypsibius</taxon>
    </lineage>
</organism>
<accession>A0A1W0WQZ9</accession>
<feature type="compositionally biased region" description="Low complexity" evidence="5">
    <location>
        <begin position="1200"/>
        <end position="1227"/>
    </location>
</feature>
<reference evidence="8" key="1">
    <citation type="submission" date="2017-01" db="EMBL/GenBank/DDBJ databases">
        <title>Comparative genomics of anhydrobiosis in the tardigrade Hypsibius dujardini.</title>
        <authorList>
            <person name="Yoshida Y."/>
            <person name="Koutsovoulos G."/>
            <person name="Laetsch D."/>
            <person name="Stevens L."/>
            <person name="Kumar S."/>
            <person name="Horikawa D."/>
            <person name="Ishino K."/>
            <person name="Komine S."/>
            <person name="Tomita M."/>
            <person name="Blaxter M."/>
            <person name="Arakawa K."/>
        </authorList>
    </citation>
    <scope>NUCLEOTIDE SEQUENCE [LARGE SCALE GENOMIC DNA]</scope>
    <source>
        <strain evidence="8">Z151</strain>
    </source>
</reference>
<feature type="region of interest" description="Disordered" evidence="5">
    <location>
        <begin position="1"/>
        <end position="238"/>
    </location>
</feature>
<feature type="compositionally biased region" description="Polar residues" evidence="5">
    <location>
        <begin position="437"/>
        <end position="459"/>
    </location>
</feature>
<dbReference type="OrthoDB" id="10002605at2759"/>
<feature type="region of interest" description="Disordered" evidence="5">
    <location>
        <begin position="751"/>
        <end position="770"/>
    </location>
</feature>
<dbReference type="Pfam" id="PF20826">
    <property type="entry name" value="PHD_5"/>
    <property type="match status" value="1"/>
</dbReference>
<evidence type="ECO:0000313" key="7">
    <source>
        <dbReference type="EMBL" id="OQV17635.1"/>
    </source>
</evidence>
<gene>
    <name evidence="7" type="ORF">BV898_08259</name>
</gene>
<keyword evidence="8" id="KW-1185">Reference proteome</keyword>
<feature type="compositionally biased region" description="Basic residues" evidence="5">
    <location>
        <begin position="1235"/>
        <end position="1244"/>
    </location>
</feature>
<feature type="compositionally biased region" description="Low complexity" evidence="5">
    <location>
        <begin position="91"/>
        <end position="114"/>
    </location>
</feature>
<feature type="region of interest" description="Disordered" evidence="5">
    <location>
        <begin position="320"/>
        <end position="393"/>
    </location>
</feature>
<feature type="compositionally biased region" description="Low complexity" evidence="5">
    <location>
        <begin position="1246"/>
        <end position="1266"/>
    </location>
</feature>
<sequence length="1286" mass="137743">MMGEPDTGSRDRDENQPNHEANGNSNTEKKYRIPLNSSISLLSISGGGSSCGDSSNSSSKSNSPDHVVPRTADESVLVGGGKGKGKTSPPQQQQQQQQHRLSTSSFSSSSAASSPQTDGSIITGERYVGHNHHPDVVHRGIQGGGSSGEGRSVVLEVEEDRNSSSVPCRTAASGSAGGKDKPRKLKPGRKPSSTSPEKRIPSSSKKKPRKQQQQLGKSQEVGTIRIKREQPEEEENAANEESDYVIRCICGYGDILGEQIQCEKCEVWQHFACMGVQPAAVPDSYLCEVCDPSVVRPLCAEEAREVHKALLIADANSAEARSRRKAKRVSHHQRKSSDVLSPLVPPRQTDLISSSDKRRQQQPDASGCSSSRTSMERGGSTARQSQQRDDMTTATTVTVVAAAAEMSRDDRKILQYEQMFQRMEDRRNKKVGRRSTTKQQRNSNNPAEADGSSNGSPSRDISARDREEESHEDSTNPPPSPPNANMAIFSRPTPPAVAPPPTPPPAPTPAPAPAPVVAASIPAPPIMVIDSHHHHHLHQPPPPVFAATVFVPPKGFTVPSSTSTMKDSLPARMRKVRRSKEEKAAKARKESSSASESDSATAIVDKTDKNKARYSMRLRNVTKPVELSPINSKEDSRIELNCMKNLKKREEGDGGQDDDLMNTASTSSMMPAKRRLRTASFVDTYYSAMADLQTESELQKANRRNRAYSASQEWERVKVEQERSRLYHLYGLKKAVCARFNDEPIDKLVAASASPSPPVEPSLSTPSTHKSIVLRFTTKPDGPSRLSGPANGLSSSSTTTKITIKRLSSPETQVATAVKRSRTVRAMIEDSMRKNAEYERYHQAGAQRIAVAHPPAFHLPVTTTPVTTPTRPPITAAEIISAATALRSDVFGKTVGGLGNVLSVKDSMVVKIPPATNEEVTAFASADLADFIGARSIAIPGGSLAAIEDVLPVGTTRNCSEPTTPTTPKKLSLAEYKQRKLTLQASGGENSPTISVPIPTPPVSPAKTILHPPTIPPTTAPSAKATVDPASIVVGPSLKLSSPSPSTTIATLTAPQLPATAVPAPPTSLSSSSSSSTTPSRITSVIQRVGKSAVVPPVEHHPQHHHHSATAEKSEKSGKSSSSHPSSSSSSSGALPVIGRPSSSISGRSSSVSGSRRGDFTVSSSSSHHHHRNSQEHIPHGHSQHRSSSSSNRHHHHQSSRPSSSSNRDAHPSSSSSKTSSSSSSRSRLPAGDHHHNHHHRRHQPSLSSSSTATTTAIAASSSFSSQKFRPSQQLPRSFVVEDLTT</sequence>
<dbReference type="InterPro" id="IPR013083">
    <property type="entry name" value="Znf_RING/FYVE/PHD"/>
</dbReference>
<dbReference type="InterPro" id="IPR019786">
    <property type="entry name" value="Zinc_finger_PHD-type_CS"/>
</dbReference>
<dbReference type="EMBL" id="MTYJ01000058">
    <property type="protein sequence ID" value="OQV17635.1"/>
    <property type="molecule type" value="Genomic_DNA"/>
</dbReference>
<name>A0A1W0WQZ9_HYPEX</name>
<evidence type="ECO:0000259" key="6">
    <source>
        <dbReference type="SMART" id="SM00249"/>
    </source>
</evidence>
<feature type="compositionally biased region" description="Basic and acidic residues" evidence="5">
    <location>
        <begin position="579"/>
        <end position="591"/>
    </location>
</feature>
<evidence type="ECO:0000256" key="5">
    <source>
        <dbReference type="SAM" id="MobiDB-lite"/>
    </source>
</evidence>
<feature type="compositionally biased region" description="Basic and acidic residues" evidence="5">
    <location>
        <begin position="1109"/>
        <end position="1118"/>
    </location>
</feature>
<feature type="region of interest" description="Disordered" evidence="5">
    <location>
        <begin position="777"/>
        <end position="799"/>
    </location>
</feature>
<proteinExistence type="predicted"/>
<feature type="region of interest" description="Disordered" evidence="5">
    <location>
        <begin position="1096"/>
        <end position="1286"/>
    </location>
</feature>